<sequence length="305" mass="35943">MSLWPFRTGNDDRFQSSSSPRTDDIYASVRNGILPPHRYGVEVDNYMEWRWRRGFLQSVFPVACYGAIAGFCIGFRQSRVEGRYIGRYRIMWRYTSTFAAVGLLTSAFHHLLVVRNQYHDKFYYPIVAGTAGAVVLTLASQMGSLGQGMFVGGFLGVMYGLGCYGMNYYHRRRLNIFLHEQQIRQVPIHKVSPELQPMYRAFLYDNRPIEEEDKRTREAVMLSRAADDTRLDAQTFMSNMTPEVYDWVNFPDWWPLKFPMQTEEEQMLIERQRNEEVERRKVIFLETEDAGLLKRKNRAKEYRDR</sequence>
<evidence type="ECO:0000313" key="4">
    <source>
        <dbReference type="Proteomes" id="UP000038009"/>
    </source>
</evidence>
<dbReference type="Proteomes" id="UP000038009">
    <property type="component" value="Unassembled WGS sequence"/>
</dbReference>
<organism evidence="3 4">
    <name type="scientific">Leptomonas seymouri</name>
    <dbReference type="NCBI Taxonomy" id="5684"/>
    <lineage>
        <taxon>Eukaryota</taxon>
        <taxon>Discoba</taxon>
        <taxon>Euglenozoa</taxon>
        <taxon>Kinetoplastea</taxon>
        <taxon>Metakinetoplastina</taxon>
        <taxon>Trypanosomatida</taxon>
        <taxon>Trypanosomatidae</taxon>
        <taxon>Leishmaniinae</taxon>
        <taxon>Leptomonas</taxon>
    </lineage>
</organism>
<protein>
    <recommendedName>
        <fullName evidence="5">Transmembrane protein</fullName>
    </recommendedName>
</protein>
<feature type="transmembrane region" description="Helical" evidence="2">
    <location>
        <begin position="55"/>
        <end position="76"/>
    </location>
</feature>
<keyword evidence="2" id="KW-0812">Transmembrane</keyword>
<feature type="transmembrane region" description="Helical" evidence="2">
    <location>
        <begin position="149"/>
        <end position="169"/>
    </location>
</feature>
<evidence type="ECO:0000256" key="1">
    <source>
        <dbReference type="SAM" id="MobiDB-lite"/>
    </source>
</evidence>
<keyword evidence="4" id="KW-1185">Reference proteome</keyword>
<feature type="transmembrane region" description="Helical" evidence="2">
    <location>
        <begin position="122"/>
        <end position="143"/>
    </location>
</feature>
<comment type="caution">
    <text evidence="3">The sequence shown here is derived from an EMBL/GenBank/DDBJ whole genome shotgun (WGS) entry which is preliminary data.</text>
</comment>
<reference evidence="3 4" key="1">
    <citation type="journal article" date="2015" name="PLoS Pathog.">
        <title>Leptomonas seymouri: Adaptations to the Dixenous Life Cycle Analyzed by Genome Sequencing, Transcriptome Profiling and Co-infection with Leishmania donovani.</title>
        <authorList>
            <person name="Kraeva N."/>
            <person name="Butenko A."/>
            <person name="Hlavacova J."/>
            <person name="Kostygov A."/>
            <person name="Myskova J."/>
            <person name="Grybchuk D."/>
            <person name="Lestinova T."/>
            <person name="Votypka J."/>
            <person name="Volf P."/>
            <person name="Opperdoes F."/>
            <person name="Flegontov P."/>
            <person name="Lukes J."/>
            <person name="Yurchenko V."/>
        </authorList>
    </citation>
    <scope>NUCLEOTIDE SEQUENCE [LARGE SCALE GENOMIC DNA]</scope>
    <source>
        <strain evidence="3 4">ATCC 30220</strain>
    </source>
</reference>
<gene>
    <name evidence="3" type="ORF">ABL78_0389</name>
</gene>
<keyword evidence="2" id="KW-0472">Membrane</keyword>
<feature type="transmembrane region" description="Helical" evidence="2">
    <location>
        <begin position="96"/>
        <end position="115"/>
    </location>
</feature>
<dbReference type="OMA" id="YDWVNFP"/>
<evidence type="ECO:0000256" key="2">
    <source>
        <dbReference type="SAM" id="Phobius"/>
    </source>
</evidence>
<feature type="region of interest" description="Disordered" evidence="1">
    <location>
        <begin position="1"/>
        <end position="22"/>
    </location>
</feature>
<dbReference type="VEuPathDB" id="TriTrypDB:Lsey_0005_0220"/>
<evidence type="ECO:0008006" key="5">
    <source>
        <dbReference type="Google" id="ProtNLM"/>
    </source>
</evidence>
<dbReference type="EMBL" id="LJSK01000005">
    <property type="protein sequence ID" value="KPI90459.1"/>
    <property type="molecule type" value="Genomic_DNA"/>
</dbReference>
<evidence type="ECO:0000313" key="3">
    <source>
        <dbReference type="EMBL" id="KPI90459.1"/>
    </source>
</evidence>
<keyword evidence="2" id="KW-1133">Transmembrane helix</keyword>
<proteinExistence type="predicted"/>
<name>A0A0N0P8X7_LEPSE</name>
<dbReference type="AlphaFoldDB" id="A0A0N0P8X7"/>
<dbReference type="OrthoDB" id="244922at2759"/>
<accession>A0A0N0P8X7</accession>